<keyword evidence="1" id="KW-0812">Transmembrane</keyword>
<evidence type="ECO:0000313" key="3">
    <source>
        <dbReference type="Proteomes" id="UP000193409"/>
    </source>
</evidence>
<gene>
    <name evidence="2" type="primary">pipB2</name>
    <name evidence="2" type="ORF">PSA7680_01234</name>
</gene>
<dbReference type="RefSeq" id="WP_139838568.1">
    <property type="nucleotide sequence ID" value="NZ_FWFQ01000006.1"/>
</dbReference>
<accession>A0A1Y5S1F0</accession>
<name>A0A1Y5S1F0_9RHOB</name>
<proteinExistence type="predicted"/>
<dbReference type="Proteomes" id="UP000193409">
    <property type="component" value="Unassembled WGS sequence"/>
</dbReference>
<dbReference type="PANTHER" id="PTHR14136">
    <property type="entry name" value="BTB_POZ DOMAIN-CONTAINING PROTEIN KCTD9"/>
    <property type="match status" value="1"/>
</dbReference>
<organism evidence="2 3">
    <name type="scientific">Pseudoruegeria aquimaris</name>
    <dbReference type="NCBI Taxonomy" id="393663"/>
    <lineage>
        <taxon>Bacteria</taxon>
        <taxon>Pseudomonadati</taxon>
        <taxon>Pseudomonadota</taxon>
        <taxon>Alphaproteobacteria</taxon>
        <taxon>Rhodobacterales</taxon>
        <taxon>Roseobacteraceae</taxon>
        <taxon>Pseudoruegeria</taxon>
    </lineage>
</organism>
<dbReference type="Gene3D" id="2.160.20.80">
    <property type="entry name" value="E3 ubiquitin-protein ligase SopA"/>
    <property type="match status" value="1"/>
</dbReference>
<dbReference type="AlphaFoldDB" id="A0A1Y5S1F0"/>
<evidence type="ECO:0000256" key="1">
    <source>
        <dbReference type="SAM" id="Phobius"/>
    </source>
</evidence>
<protein>
    <submittedName>
        <fullName evidence="2">Secreted effector protein pipB2</fullName>
    </submittedName>
</protein>
<dbReference type="InterPro" id="IPR001646">
    <property type="entry name" value="5peptide_repeat"/>
</dbReference>
<dbReference type="Pfam" id="PF00805">
    <property type="entry name" value="Pentapeptide"/>
    <property type="match status" value="2"/>
</dbReference>
<dbReference type="PANTHER" id="PTHR14136:SF17">
    <property type="entry name" value="BTB_POZ DOMAIN-CONTAINING PROTEIN KCTD9"/>
    <property type="match status" value="1"/>
</dbReference>
<dbReference type="InterPro" id="IPR051082">
    <property type="entry name" value="Pentapeptide-BTB/POZ_domain"/>
</dbReference>
<dbReference type="EMBL" id="FWFQ01000006">
    <property type="protein sequence ID" value="SLN27467.1"/>
    <property type="molecule type" value="Genomic_DNA"/>
</dbReference>
<dbReference type="OrthoDB" id="154874at2"/>
<keyword evidence="3" id="KW-1185">Reference proteome</keyword>
<reference evidence="2 3" key="1">
    <citation type="submission" date="2017-03" db="EMBL/GenBank/DDBJ databases">
        <authorList>
            <person name="Afonso C.L."/>
            <person name="Miller P.J."/>
            <person name="Scott M.A."/>
            <person name="Spackman E."/>
            <person name="Goraichik I."/>
            <person name="Dimitrov K.M."/>
            <person name="Suarez D.L."/>
            <person name="Swayne D.E."/>
        </authorList>
    </citation>
    <scope>NUCLEOTIDE SEQUENCE [LARGE SCALE GENOMIC DNA]</scope>
    <source>
        <strain evidence="2 3">CECT 7680</strain>
    </source>
</reference>
<feature type="transmembrane region" description="Helical" evidence="1">
    <location>
        <begin position="35"/>
        <end position="59"/>
    </location>
</feature>
<keyword evidence="1" id="KW-1133">Transmembrane helix</keyword>
<sequence length="258" mass="27502">MLAGLALGLLVLILALAACWLLARPAWMGFEGKTLWDWLAALMNATVLGIGTLMVGLLLKQAEENRIQEAGLQAYFDRMAALHVQQALPAPQRDAVARAQTSAILAVVDGPRAGRALRFLDELGTLERHVATLEGARLSGAELKGMRFRRLDFEEADLSGADMEYGRFDFADFEDADLRGADLKRSTLAGARFDGAHLSRADLEDADLRGAELSAARGLKRGQLAAACFDATTTLPESLAGLAPDPARCAAIDGPSGN</sequence>
<keyword evidence="1" id="KW-0472">Membrane</keyword>
<dbReference type="SUPFAM" id="SSF141571">
    <property type="entry name" value="Pentapeptide repeat-like"/>
    <property type="match status" value="1"/>
</dbReference>
<evidence type="ECO:0000313" key="2">
    <source>
        <dbReference type="EMBL" id="SLN27467.1"/>
    </source>
</evidence>